<dbReference type="GO" id="GO:0009062">
    <property type="term" value="P:fatty acid catabolic process"/>
    <property type="evidence" value="ECO:0007669"/>
    <property type="project" value="TreeGrafter"/>
</dbReference>
<dbReference type="EMBL" id="CAJFCJ010000005">
    <property type="protein sequence ID" value="CAD5114933.1"/>
    <property type="molecule type" value="Genomic_DNA"/>
</dbReference>
<dbReference type="Pfam" id="PF16876">
    <property type="entry name" value="Lipin_mid"/>
    <property type="match status" value="1"/>
</dbReference>
<dbReference type="InterPro" id="IPR031315">
    <property type="entry name" value="LNS2/PITP"/>
</dbReference>
<comment type="catalytic activity">
    <reaction evidence="1">
        <text>a 1,2-diacyl-sn-glycero-3-phosphate + H2O = a 1,2-diacyl-sn-glycerol + phosphate</text>
        <dbReference type="Rhea" id="RHEA:27429"/>
        <dbReference type="ChEBI" id="CHEBI:15377"/>
        <dbReference type="ChEBI" id="CHEBI:17815"/>
        <dbReference type="ChEBI" id="CHEBI:43474"/>
        <dbReference type="ChEBI" id="CHEBI:58608"/>
        <dbReference type="EC" id="3.1.3.4"/>
    </reaction>
    <physiologicalReaction direction="left-to-right" evidence="1">
        <dbReference type="Rhea" id="RHEA:27430"/>
    </physiologicalReaction>
</comment>
<dbReference type="InterPro" id="IPR013209">
    <property type="entry name" value="LNS2"/>
</dbReference>
<feature type="compositionally biased region" description="Basic and acidic residues" evidence="6">
    <location>
        <begin position="374"/>
        <end position="383"/>
    </location>
</feature>
<dbReference type="GO" id="GO:0019432">
    <property type="term" value="P:triglyceride biosynthetic process"/>
    <property type="evidence" value="ECO:0007669"/>
    <property type="project" value="TreeGrafter"/>
</dbReference>
<dbReference type="Pfam" id="PF04571">
    <property type="entry name" value="Lipin_N"/>
    <property type="match status" value="1"/>
</dbReference>
<evidence type="ECO:0000256" key="2">
    <source>
        <dbReference type="ARBA" id="ARBA00001946"/>
    </source>
</evidence>
<name>A0A7I8VHM9_9ANNE</name>
<dbReference type="InterPro" id="IPR023214">
    <property type="entry name" value="HAD_sf"/>
</dbReference>
<keyword evidence="5" id="KW-0378">Hydrolase</keyword>
<dbReference type="GO" id="GO:0045944">
    <property type="term" value="P:positive regulation of transcription by RNA polymerase II"/>
    <property type="evidence" value="ECO:0007669"/>
    <property type="project" value="TreeGrafter"/>
</dbReference>
<dbReference type="PANTHER" id="PTHR12181:SF12">
    <property type="entry name" value="PHOSPHATIDATE PHOSPHATASE"/>
    <property type="match status" value="1"/>
</dbReference>
<evidence type="ECO:0000313" key="8">
    <source>
        <dbReference type="EMBL" id="CAD5114933.1"/>
    </source>
</evidence>
<dbReference type="Pfam" id="PF08235">
    <property type="entry name" value="LNS2"/>
    <property type="match status" value="1"/>
</dbReference>
<comment type="similarity">
    <text evidence="3">Belongs to the lipin family.</text>
</comment>
<dbReference type="InterPro" id="IPR036412">
    <property type="entry name" value="HAD-like_sf"/>
</dbReference>
<keyword evidence="9" id="KW-1185">Reference proteome</keyword>
<comment type="caution">
    <text evidence="8">The sequence shown here is derived from an EMBL/GenBank/DDBJ whole genome shotgun (WGS) entry which is preliminary data.</text>
</comment>
<evidence type="ECO:0000256" key="5">
    <source>
        <dbReference type="ARBA" id="ARBA00022801"/>
    </source>
</evidence>
<dbReference type="Proteomes" id="UP000549394">
    <property type="component" value="Unassembled WGS sequence"/>
</dbReference>
<dbReference type="GO" id="GO:0003713">
    <property type="term" value="F:transcription coactivator activity"/>
    <property type="evidence" value="ECO:0007669"/>
    <property type="project" value="TreeGrafter"/>
</dbReference>
<organism evidence="8 9">
    <name type="scientific">Dimorphilus gyrociliatus</name>
    <dbReference type="NCBI Taxonomy" id="2664684"/>
    <lineage>
        <taxon>Eukaryota</taxon>
        <taxon>Metazoa</taxon>
        <taxon>Spiralia</taxon>
        <taxon>Lophotrochozoa</taxon>
        <taxon>Annelida</taxon>
        <taxon>Polychaeta</taxon>
        <taxon>Polychaeta incertae sedis</taxon>
        <taxon>Dinophilidae</taxon>
        <taxon>Dimorphilus</taxon>
    </lineage>
</organism>
<dbReference type="OrthoDB" id="4567at2759"/>
<dbReference type="InterPro" id="IPR026058">
    <property type="entry name" value="LIPIN"/>
</dbReference>
<feature type="region of interest" description="Disordered" evidence="6">
    <location>
        <begin position="366"/>
        <end position="389"/>
    </location>
</feature>
<accession>A0A7I8VHM9</accession>
<evidence type="ECO:0000313" key="9">
    <source>
        <dbReference type="Proteomes" id="UP000549394"/>
    </source>
</evidence>
<dbReference type="Gene3D" id="3.40.50.1000">
    <property type="entry name" value="HAD superfamily/HAD-like"/>
    <property type="match status" value="1"/>
</dbReference>
<feature type="compositionally biased region" description="Low complexity" evidence="6">
    <location>
        <begin position="256"/>
        <end position="269"/>
    </location>
</feature>
<comment type="cofactor">
    <cofactor evidence="2">
        <name>Mg(2+)</name>
        <dbReference type="ChEBI" id="CHEBI:18420"/>
    </cofactor>
</comment>
<proteinExistence type="inferred from homology"/>
<evidence type="ECO:0000256" key="6">
    <source>
        <dbReference type="SAM" id="MobiDB-lite"/>
    </source>
</evidence>
<protein>
    <recommendedName>
        <fullName evidence="4">phosphatidate phosphatase</fullName>
        <ecNumber evidence="4">3.1.3.4</ecNumber>
    </recommendedName>
</protein>
<dbReference type="SUPFAM" id="SSF56784">
    <property type="entry name" value="HAD-like"/>
    <property type="match status" value="1"/>
</dbReference>
<dbReference type="SMART" id="SM00775">
    <property type="entry name" value="LNS2"/>
    <property type="match status" value="1"/>
</dbReference>
<evidence type="ECO:0000256" key="4">
    <source>
        <dbReference type="ARBA" id="ARBA00012638"/>
    </source>
</evidence>
<dbReference type="InterPro" id="IPR007651">
    <property type="entry name" value="Lipin_N"/>
</dbReference>
<gene>
    <name evidence="8" type="ORF">DGYR_LOCUS3732</name>
</gene>
<dbReference type="GO" id="GO:0008195">
    <property type="term" value="F:phosphatidate phosphatase activity"/>
    <property type="evidence" value="ECO:0007669"/>
    <property type="project" value="UniProtKB-EC"/>
</dbReference>
<sequence length="835" mass="94248">MAMNSIYNVFTHLGNLYKEINPATLNGAIDVVMVQQPDGKIVSGPFHVRFGKIGVLRAKEKVVDIEINGRFVEDVHMKLGEAGEAFFVEATESNDVPEYLATSPIPNSLQFMEEGLEQLKLSLSENINDLDKATQTDLTAGHVELLSPNNPDAPLDINFEKNYEQLRNTPPKDGCHLSSSTQTFENEILPLKVSNDWKRMKAKRAKRYVSNSDDVFKLDHVSGELSMSYSLPHLDSEKWSAVDPEIHPFSDGDITPQMSPEPSRSPSPKSDTEFEVRQIRAETGAQTNLTGDKFQVINELFWEWGELPKSTSTTPVAIDKSDVNKQPNWNFTKNGKQIKEEGIYLSDLEADEEVASHYLYSTTNVSSRSPALNTKDDDVESGHGRSLPQSPVEQVIKPVVRRPEIFPTVSLSLCGNASEASKEKFAEHLVTFEQFCKNPEITTHPSLVVKIGEKFYNWACAAPILLCLNTFEENLPENCVDNLVKNHMSKRKKGWFWGFGGRDPSSTSQSGVKNNKDNKIKEIPSITKESPEDSKEEINVEPDKFVKSTRLTPEQIAKLGLKEGANEITYTVTTSLQGTTRLVSYIHLFRWDDRLIISDIDGTITKSDVFGQVLPMLPFFRHDWSQAGIAKLYQDIHRNGYKFIYLSARAIGQAHTTRQYLKSIKQIGQHELPDGPLLLSPSSLISAFHKEVIERKPEEFKISCLKDIRDLFHDRNPFYAGYGNRSNDVWAYQAVGVPLSRIFTVNHRGELTLEKTPGFLSSYEKMNSIVDHLFPPLVDGERLPKLNKERHTSGKIESCNFPEAEEFSNFTYWREPIQDVVIDLDAYKKTGVLPE</sequence>
<feature type="region of interest" description="Disordered" evidence="6">
    <location>
        <begin position="243"/>
        <end position="273"/>
    </location>
</feature>
<dbReference type="GO" id="GO:0032869">
    <property type="term" value="P:cellular response to insulin stimulus"/>
    <property type="evidence" value="ECO:0007669"/>
    <property type="project" value="TreeGrafter"/>
</dbReference>
<feature type="domain" description="LNS2/PITP" evidence="7">
    <location>
        <begin position="595"/>
        <end position="754"/>
    </location>
</feature>
<dbReference type="GO" id="GO:0005634">
    <property type="term" value="C:nucleus"/>
    <property type="evidence" value="ECO:0007669"/>
    <property type="project" value="TreeGrafter"/>
</dbReference>
<dbReference type="AlphaFoldDB" id="A0A7I8VHM9"/>
<dbReference type="InterPro" id="IPR031703">
    <property type="entry name" value="Lipin_mid"/>
</dbReference>
<reference evidence="8 9" key="1">
    <citation type="submission" date="2020-08" db="EMBL/GenBank/DDBJ databases">
        <authorList>
            <person name="Hejnol A."/>
        </authorList>
    </citation>
    <scope>NUCLEOTIDE SEQUENCE [LARGE SCALE GENOMIC DNA]</scope>
</reference>
<evidence type="ECO:0000256" key="3">
    <source>
        <dbReference type="ARBA" id="ARBA00005476"/>
    </source>
</evidence>
<dbReference type="PANTHER" id="PTHR12181">
    <property type="entry name" value="LIPIN"/>
    <property type="match status" value="1"/>
</dbReference>
<evidence type="ECO:0000259" key="7">
    <source>
        <dbReference type="SMART" id="SM00775"/>
    </source>
</evidence>
<evidence type="ECO:0000256" key="1">
    <source>
        <dbReference type="ARBA" id="ARBA00001180"/>
    </source>
</evidence>
<dbReference type="EC" id="3.1.3.4" evidence="4"/>